<reference evidence="1 2" key="1">
    <citation type="submission" date="2015-05" db="EMBL/GenBank/DDBJ databases">
        <title>Plasmid of Sphingomonas sanxanigenens NX02.</title>
        <authorList>
            <person name="Huang H."/>
            <person name="Ma T."/>
        </authorList>
    </citation>
    <scope>NUCLEOTIDE SEQUENCE [LARGE SCALE GENOMIC DNA]</scope>
    <source>
        <strain evidence="1 2">NX02</strain>
        <plasmid evidence="2">Plasmid pNXO2</plasmid>
    </source>
</reference>
<evidence type="ECO:0000313" key="1">
    <source>
        <dbReference type="EMBL" id="AKH18964.1"/>
    </source>
</evidence>
<evidence type="ECO:0000313" key="2">
    <source>
        <dbReference type="Proteomes" id="UP000018851"/>
    </source>
</evidence>
<keyword evidence="1" id="KW-0614">Plasmid</keyword>
<proteinExistence type="predicted"/>
<dbReference type="Proteomes" id="UP000018851">
    <property type="component" value="Plasmid pNXO2"/>
</dbReference>
<organism evidence="1 2">
    <name type="scientific">Sphingomonas sanxanigenens DSM 19645 = NX02</name>
    <dbReference type="NCBI Taxonomy" id="1123269"/>
    <lineage>
        <taxon>Bacteria</taxon>
        <taxon>Pseudomonadati</taxon>
        <taxon>Pseudomonadota</taxon>
        <taxon>Alphaproteobacteria</taxon>
        <taxon>Sphingomonadales</taxon>
        <taxon>Sphingomonadaceae</taxon>
        <taxon>Sphingomonas</taxon>
    </lineage>
</organism>
<protein>
    <recommendedName>
        <fullName evidence="3">SIR2-like domain-containing protein</fullName>
    </recommendedName>
</protein>
<sequence length="308" mass="35929">MPERRSFRTLLNQERDNLALVIGNGINIHGADNRNSWERLLVQIAHHCAVDVPNVPKGTALTEFYDVLEMKRSSPTTDDDDQTATLNLQAEFCRLMERWEPLRHHHTIMNWAVRHDVPVLTTNFEEVLSDAAGCDFIKPPELPFTDFYPWSCRFANQLFDDPCDGFGIWHINGMRRYRRSIRLGLSHYMGSVQRARTWLHRGEANLFNAKNRPDWDGARTWVHLIFNKPLLIFGLGLTETEVFLRWLLIERARYYRKFPERAHPAWYVYTHTDDDTSEAGKLFFLEGVGINCVEADYAEIYESPSWAA</sequence>
<dbReference type="KEGG" id="ssan:NX02_p1615"/>
<dbReference type="EMBL" id="CP011450">
    <property type="protein sequence ID" value="AKH18964.1"/>
    <property type="molecule type" value="Genomic_DNA"/>
</dbReference>
<evidence type="ECO:0008006" key="3">
    <source>
        <dbReference type="Google" id="ProtNLM"/>
    </source>
</evidence>
<dbReference type="RefSeq" id="WP_047100409.1">
    <property type="nucleotide sequence ID" value="NZ_CP011450.1"/>
</dbReference>
<gene>
    <name evidence="1" type="ORF">NX02_p1615</name>
</gene>
<keyword evidence="2" id="KW-1185">Reference proteome</keyword>
<geneLocation type="plasmid" evidence="1 2">
    <name>pNXO2</name>
</geneLocation>
<accession>A0A0F7JUH4</accession>
<dbReference type="AlphaFoldDB" id="A0A0F7JUH4"/>
<name>A0A0F7JUH4_9SPHN</name>